<feature type="transmembrane region" description="Helical" evidence="8">
    <location>
        <begin position="185"/>
        <end position="207"/>
    </location>
</feature>
<keyword evidence="6 9" id="KW-0675">Receptor</keyword>
<reference evidence="9" key="1">
    <citation type="journal article" date="2021" name="Sci. Adv.">
        <title>The American lobster genome reveals insights on longevity, neural, and immune adaptations.</title>
        <authorList>
            <person name="Polinski J.M."/>
            <person name="Zimin A.V."/>
            <person name="Clark K.F."/>
            <person name="Kohn A.B."/>
            <person name="Sadowski N."/>
            <person name="Timp W."/>
            <person name="Ptitsyn A."/>
            <person name="Khanna P."/>
            <person name="Romanova D.Y."/>
            <person name="Williams P."/>
            <person name="Greenwood S.J."/>
            <person name="Moroz L.L."/>
            <person name="Walt D.R."/>
            <person name="Bodnar A.G."/>
        </authorList>
    </citation>
    <scope>NUCLEOTIDE SEQUENCE</scope>
    <source>
        <strain evidence="9">GMGI-L3</strain>
    </source>
</reference>
<gene>
    <name evidence="9" type="primary">Grid1-L39</name>
    <name evidence="9" type="ORF">Hamer_G010152</name>
</gene>
<dbReference type="PANTHER" id="PTHR42643">
    <property type="entry name" value="IONOTROPIC RECEPTOR 20A-RELATED"/>
    <property type="match status" value="1"/>
</dbReference>
<keyword evidence="7" id="KW-0325">Glycoprotein</keyword>
<keyword evidence="2" id="KW-1003">Cell membrane</keyword>
<evidence type="ECO:0000256" key="4">
    <source>
        <dbReference type="ARBA" id="ARBA00022989"/>
    </source>
</evidence>
<comment type="caution">
    <text evidence="9">The sequence shown here is derived from an EMBL/GenBank/DDBJ whole genome shotgun (WGS) entry which is preliminary data.</text>
</comment>
<dbReference type="InterPro" id="IPR052192">
    <property type="entry name" value="Insect_Ionotropic_Sensory_Rcpt"/>
</dbReference>
<keyword evidence="5 8" id="KW-0472">Membrane</keyword>
<organism evidence="9 10">
    <name type="scientific">Homarus americanus</name>
    <name type="common">American lobster</name>
    <dbReference type="NCBI Taxonomy" id="6706"/>
    <lineage>
        <taxon>Eukaryota</taxon>
        <taxon>Metazoa</taxon>
        <taxon>Ecdysozoa</taxon>
        <taxon>Arthropoda</taxon>
        <taxon>Crustacea</taxon>
        <taxon>Multicrustacea</taxon>
        <taxon>Malacostraca</taxon>
        <taxon>Eumalacostraca</taxon>
        <taxon>Eucarida</taxon>
        <taxon>Decapoda</taxon>
        <taxon>Pleocyemata</taxon>
        <taxon>Astacidea</taxon>
        <taxon>Nephropoidea</taxon>
        <taxon>Nephropidae</taxon>
        <taxon>Homarus</taxon>
    </lineage>
</organism>
<evidence type="ECO:0000256" key="3">
    <source>
        <dbReference type="ARBA" id="ARBA00022692"/>
    </source>
</evidence>
<evidence type="ECO:0000256" key="8">
    <source>
        <dbReference type="SAM" id="Phobius"/>
    </source>
</evidence>
<accession>A0A8J5K1W3</accession>
<evidence type="ECO:0000256" key="7">
    <source>
        <dbReference type="ARBA" id="ARBA00023180"/>
    </source>
</evidence>
<dbReference type="GO" id="GO:0005886">
    <property type="term" value="C:plasma membrane"/>
    <property type="evidence" value="ECO:0007669"/>
    <property type="project" value="UniProtKB-SubCell"/>
</dbReference>
<dbReference type="PANTHER" id="PTHR42643:SF24">
    <property type="entry name" value="IONOTROPIC RECEPTOR 60A"/>
    <property type="match status" value="1"/>
</dbReference>
<keyword evidence="3 8" id="KW-0812">Transmembrane</keyword>
<protein>
    <submittedName>
        <fullName evidence="9">Putative Glutamate receptor ionotropic, delta-1-like 39</fullName>
    </submittedName>
</protein>
<evidence type="ECO:0000256" key="1">
    <source>
        <dbReference type="ARBA" id="ARBA00004651"/>
    </source>
</evidence>
<sequence>MKPRVLLGIIVLIRHRVSKTVKSCYKTWSDITILKYDSNPTQLEETFGSPYHGGETQTVVTLCSPNNTNNIFRVVGMAVRVSDTRYSIHSSYIHPDNTIRFEVIGLWDDLRTSSGSKGHIFQPMFPDLDILYLDFMGREMTVAAVRLRETVVDFTNPYYLESTTLTSRAPKEKNRGLAIFHPFSYQLWILLILVTIFMGPLGYLATWSHDHCLQKLRLLVLGDGTVCVNENKVAENVIDISSKDVLVGGMSYSNQSSSKSGRTWKAVMATYSFNMFRSVLNQGNFIYAKAWPIRLVLTHDIVYISAKINSEIRAAQKGRNHFYHARQTFFPQSYGIVCTSGAPFKNRFDSELGKMVQAGLINKWMRDELEKLRKSMKNRDDQAESTVAGGALSLDHLQI</sequence>
<comment type="subcellular location">
    <subcellularLocation>
        <location evidence="1">Cell membrane</location>
        <topology evidence="1">Multi-pass membrane protein</topology>
    </subcellularLocation>
</comment>
<dbReference type="Proteomes" id="UP000747542">
    <property type="component" value="Unassembled WGS sequence"/>
</dbReference>
<dbReference type="Gene3D" id="1.10.287.70">
    <property type="match status" value="1"/>
</dbReference>
<proteinExistence type="predicted"/>
<dbReference type="EMBL" id="JAHLQT010021257">
    <property type="protein sequence ID" value="KAG7167761.1"/>
    <property type="molecule type" value="Genomic_DNA"/>
</dbReference>
<evidence type="ECO:0000256" key="6">
    <source>
        <dbReference type="ARBA" id="ARBA00023170"/>
    </source>
</evidence>
<name>A0A8J5K1W3_HOMAM</name>
<evidence type="ECO:0000313" key="10">
    <source>
        <dbReference type="Proteomes" id="UP000747542"/>
    </source>
</evidence>
<dbReference type="AlphaFoldDB" id="A0A8J5K1W3"/>
<evidence type="ECO:0000256" key="2">
    <source>
        <dbReference type="ARBA" id="ARBA00022475"/>
    </source>
</evidence>
<dbReference type="SUPFAM" id="SSF53850">
    <property type="entry name" value="Periplasmic binding protein-like II"/>
    <property type="match status" value="1"/>
</dbReference>
<keyword evidence="10" id="KW-1185">Reference proteome</keyword>
<evidence type="ECO:0000313" key="9">
    <source>
        <dbReference type="EMBL" id="KAG7167761.1"/>
    </source>
</evidence>
<evidence type="ECO:0000256" key="5">
    <source>
        <dbReference type="ARBA" id="ARBA00023136"/>
    </source>
</evidence>
<keyword evidence="4 8" id="KW-1133">Transmembrane helix</keyword>